<keyword evidence="11" id="KW-0503">Monooxygenase</keyword>
<evidence type="ECO:0000256" key="4">
    <source>
        <dbReference type="ARBA" id="ARBA00022525"/>
    </source>
</evidence>
<dbReference type="EMBL" id="RSCD01000006">
    <property type="protein sequence ID" value="RSH92277.1"/>
    <property type="molecule type" value="Genomic_DNA"/>
</dbReference>
<accession>A0A427YMJ2</accession>
<evidence type="ECO:0000256" key="10">
    <source>
        <dbReference type="ARBA" id="ARBA00023008"/>
    </source>
</evidence>
<keyword evidence="9" id="KW-0560">Oxidoreductase</keyword>
<evidence type="ECO:0000256" key="9">
    <source>
        <dbReference type="ARBA" id="ARBA00023002"/>
    </source>
</evidence>
<evidence type="ECO:0000256" key="12">
    <source>
        <dbReference type="ARBA" id="ARBA00023136"/>
    </source>
</evidence>
<feature type="domain" description="WSC" evidence="18">
    <location>
        <begin position="643"/>
        <end position="732"/>
    </location>
</feature>
<evidence type="ECO:0000256" key="6">
    <source>
        <dbReference type="ARBA" id="ARBA00022723"/>
    </source>
</evidence>
<comment type="similarity">
    <text evidence="15">Belongs to the polysaccharide monooxygenase AA14 family.</text>
</comment>
<comment type="cofactor">
    <cofactor evidence="1">
        <name>Cu(2+)</name>
        <dbReference type="ChEBI" id="CHEBI:29036"/>
    </cofactor>
</comment>
<dbReference type="STRING" id="1890683.A0A427YMJ2"/>
<evidence type="ECO:0000256" key="11">
    <source>
        <dbReference type="ARBA" id="ARBA00023033"/>
    </source>
</evidence>
<sequence length="781" mass="81959">MLKLWLLPATCLVVVKAHIALWDPGMFGLNYPYQADDTSNLAWNNNAPVNPLREMDALTESQWFGHGFLGYPPASGNFMTLPSGGTYHGEHGCNRAETSLRNPDISDPLPYYACPAGDGSTGVGALHTMNTYNGTFDEVWQGGAALAIAYTSDVSTLQPNDLTVISINQTAVWARAVDYQIPAGMPPCPSGGCLCTWNWIHEANHGEGYPFEMYNVLYRCQVTGATDSTKTVQRGSVPVDCTNSSTSCITGPKTPMYIYQADGNNIAHLNTPPNYKSTWGFNDGAQNDIFVAATKPAPTTYIVNPYATPTGTTVAGGTPTATALPSGWVSYGCSTDQDSPRVLNGPSVASDNNTISGCTSSCASQGYTWAGVEYGRECWCGSSALINPTNSSNCNVPCSGDPWAKCGGSYAIEVFFGPSTVPEVAGADTLPTGWSNLGCFTDQDSPRTLDSDFVTSSNNTYSQCIAHCSSANYTYAGVEYGDECWCKNSLNMTRLTTDGGCNVPCAGDPASNCGGSYHIQVFGPSASVVNATTTMSNATATATGTANSTATAGNSTITTTAVVNATTTTHVVNATTTTHSVTANTTTTLNANTTTTHTTTATTTTHTTTATTTTHTTTATTTTTPASKTTTTSAAPSSTLPAGWADLGCMVDSNSRLLSVYMGTSSKNTATTCIQRCAAAGYTYAGTEWSTECYCAKSIKSTATTTGCNMACTGDLKSTCGGFYRINVYGPATTTKSAAQTCTMTLAQQILYFFGMISNPCPSTSATNKRWMRIDRRGVAV</sequence>
<evidence type="ECO:0000256" key="1">
    <source>
        <dbReference type="ARBA" id="ARBA00001973"/>
    </source>
</evidence>
<evidence type="ECO:0000256" key="13">
    <source>
        <dbReference type="ARBA" id="ARBA00023157"/>
    </source>
</evidence>
<dbReference type="Pfam" id="PF22810">
    <property type="entry name" value="LPMO_AA14"/>
    <property type="match status" value="1"/>
</dbReference>
<keyword evidence="14" id="KW-0325">Glycoprotein</keyword>
<evidence type="ECO:0000256" key="17">
    <source>
        <dbReference type="SAM" id="SignalP"/>
    </source>
</evidence>
<dbReference type="GO" id="GO:0005576">
    <property type="term" value="C:extracellular region"/>
    <property type="evidence" value="ECO:0007669"/>
    <property type="project" value="UniProtKB-SubCell"/>
</dbReference>
<dbReference type="AlphaFoldDB" id="A0A427YMJ2"/>
<organism evidence="19 20">
    <name type="scientific">Saitozyma podzolica</name>
    <dbReference type="NCBI Taxonomy" id="1890683"/>
    <lineage>
        <taxon>Eukaryota</taxon>
        <taxon>Fungi</taxon>
        <taxon>Dikarya</taxon>
        <taxon>Basidiomycota</taxon>
        <taxon>Agaricomycotina</taxon>
        <taxon>Tremellomycetes</taxon>
        <taxon>Tremellales</taxon>
        <taxon>Trimorphomycetaceae</taxon>
        <taxon>Saitozyma</taxon>
    </lineage>
</organism>
<evidence type="ECO:0000256" key="3">
    <source>
        <dbReference type="ARBA" id="ARBA00004613"/>
    </source>
</evidence>
<dbReference type="SMART" id="SM00321">
    <property type="entry name" value="WSC"/>
    <property type="match status" value="3"/>
</dbReference>
<dbReference type="PROSITE" id="PS51212">
    <property type="entry name" value="WSC"/>
    <property type="match status" value="3"/>
</dbReference>
<keyword evidence="7 17" id="KW-0732">Signal</keyword>
<evidence type="ECO:0000256" key="5">
    <source>
        <dbReference type="ARBA" id="ARBA00022692"/>
    </source>
</evidence>
<keyword evidence="4" id="KW-0964">Secreted</keyword>
<dbReference type="OrthoDB" id="2019572at2759"/>
<evidence type="ECO:0000259" key="18">
    <source>
        <dbReference type="PROSITE" id="PS51212"/>
    </source>
</evidence>
<keyword evidence="10" id="KW-0186">Copper</keyword>
<evidence type="ECO:0000256" key="7">
    <source>
        <dbReference type="ARBA" id="ARBA00022729"/>
    </source>
</evidence>
<dbReference type="GO" id="GO:0005886">
    <property type="term" value="C:plasma membrane"/>
    <property type="evidence" value="ECO:0007669"/>
    <property type="project" value="TreeGrafter"/>
</dbReference>
<dbReference type="InterPro" id="IPR002889">
    <property type="entry name" value="WSC_carb-bd"/>
</dbReference>
<name>A0A427YMJ2_9TREE</name>
<keyword evidence="8" id="KW-1133">Transmembrane helix</keyword>
<keyword evidence="13" id="KW-1015">Disulfide bond</keyword>
<evidence type="ECO:0000256" key="2">
    <source>
        <dbReference type="ARBA" id="ARBA00004167"/>
    </source>
</evidence>
<keyword evidence="5" id="KW-0812">Transmembrane</keyword>
<evidence type="ECO:0000256" key="15">
    <source>
        <dbReference type="ARBA" id="ARBA00046340"/>
    </source>
</evidence>
<feature type="signal peptide" evidence="17">
    <location>
        <begin position="1"/>
        <end position="17"/>
    </location>
</feature>
<comment type="subcellular location">
    <subcellularLocation>
        <location evidence="2">Membrane</location>
        <topology evidence="2">Single-pass membrane protein</topology>
    </subcellularLocation>
    <subcellularLocation>
        <location evidence="3">Secreted</location>
    </subcellularLocation>
</comment>
<keyword evidence="20" id="KW-1185">Reference proteome</keyword>
<proteinExistence type="inferred from homology"/>
<feature type="domain" description="WSC" evidence="18">
    <location>
        <begin position="327"/>
        <end position="418"/>
    </location>
</feature>
<dbReference type="InterPro" id="IPR051836">
    <property type="entry name" value="Kremen_rcpt"/>
</dbReference>
<protein>
    <recommendedName>
        <fullName evidence="18">WSC domain-containing protein</fullName>
    </recommendedName>
</protein>
<evidence type="ECO:0000256" key="14">
    <source>
        <dbReference type="ARBA" id="ARBA00023180"/>
    </source>
</evidence>
<reference evidence="19 20" key="1">
    <citation type="submission" date="2018-11" db="EMBL/GenBank/DDBJ databases">
        <title>Genome sequence of Saitozyma podzolica DSM 27192.</title>
        <authorList>
            <person name="Aliyu H."/>
            <person name="Gorte O."/>
            <person name="Ochsenreither K."/>
        </authorList>
    </citation>
    <scope>NUCLEOTIDE SEQUENCE [LARGE SCALE GENOMIC DNA]</scope>
    <source>
        <strain evidence="19 20">DSM 27192</strain>
    </source>
</reference>
<evidence type="ECO:0000256" key="16">
    <source>
        <dbReference type="SAM" id="MobiDB-lite"/>
    </source>
</evidence>
<dbReference type="Proteomes" id="UP000279259">
    <property type="component" value="Unassembled WGS sequence"/>
</dbReference>
<dbReference type="Pfam" id="PF01822">
    <property type="entry name" value="WSC"/>
    <property type="match status" value="2"/>
</dbReference>
<feature type="domain" description="WSC" evidence="18">
    <location>
        <begin position="433"/>
        <end position="525"/>
    </location>
</feature>
<evidence type="ECO:0000256" key="8">
    <source>
        <dbReference type="ARBA" id="ARBA00022989"/>
    </source>
</evidence>
<feature type="region of interest" description="Disordered" evidence="16">
    <location>
        <begin position="598"/>
        <end position="635"/>
    </location>
</feature>
<evidence type="ECO:0000313" key="19">
    <source>
        <dbReference type="EMBL" id="RSH92277.1"/>
    </source>
</evidence>
<dbReference type="PANTHER" id="PTHR24269:SF16">
    <property type="entry name" value="PROTEIN SLG1"/>
    <property type="match status" value="1"/>
</dbReference>
<comment type="caution">
    <text evidence="19">The sequence shown here is derived from an EMBL/GenBank/DDBJ whole genome shotgun (WGS) entry which is preliminary data.</text>
</comment>
<dbReference type="GO" id="GO:0004497">
    <property type="term" value="F:monooxygenase activity"/>
    <property type="evidence" value="ECO:0007669"/>
    <property type="project" value="UniProtKB-KW"/>
</dbReference>
<feature type="chain" id="PRO_5019583690" description="WSC domain-containing protein" evidence="17">
    <location>
        <begin position="18"/>
        <end position="781"/>
    </location>
</feature>
<keyword evidence="6" id="KW-0479">Metal-binding</keyword>
<dbReference type="PANTHER" id="PTHR24269">
    <property type="entry name" value="KREMEN PROTEIN"/>
    <property type="match status" value="1"/>
</dbReference>
<gene>
    <name evidence="19" type="ORF">EHS25_008692</name>
</gene>
<dbReference type="InterPro" id="IPR054497">
    <property type="entry name" value="LPMO_AA14"/>
</dbReference>
<keyword evidence="12" id="KW-0472">Membrane</keyword>
<evidence type="ECO:0000313" key="20">
    <source>
        <dbReference type="Proteomes" id="UP000279259"/>
    </source>
</evidence>
<dbReference type="GO" id="GO:0046872">
    <property type="term" value="F:metal ion binding"/>
    <property type="evidence" value="ECO:0007669"/>
    <property type="project" value="UniProtKB-KW"/>
</dbReference>